<proteinExistence type="predicted"/>
<protein>
    <submittedName>
        <fullName evidence="2">Uncharacterized protein</fullName>
    </submittedName>
</protein>
<dbReference type="EMBL" id="PYAL01000006">
    <property type="protein sequence ID" value="RXN86121.1"/>
    <property type="molecule type" value="Genomic_DNA"/>
</dbReference>
<dbReference type="OrthoDB" id="8667195at2"/>
<evidence type="ECO:0000256" key="1">
    <source>
        <dbReference type="SAM" id="Phobius"/>
    </source>
</evidence>
<keyword evidence="1" id="KW-0812">Transmembrane</keyword>
<gene>
    <name evidence="2" type="ORF">C7R54_20490</name>
</gene>
<feature type="transmembrane region" description="Helical" evidence="1">
    <location>
        <begin position="12"/>
        <end position="35"/>
    </location>
</feature>
<evidence type="ECO:0000313" key="3">
    <source>
        <dbReference type="Proteomes" id="UP000290849"/>
    </source>
</evidence>
<keyword evidence="1" id="KW-1133">Transmembrane helix</keyword>
<keyword evidence="1" id="KW-0472">Membrane</keyword>
<sequence length="67" mass="6991">MGAPSYALFGAYFPHWLFSAVLGIFVALAAHRLFVATGWSRTIPLQLSVCTAIGLVAAVLAWALGAG</sequence>
<comment type="caution">
    <text evidence="2">The sequence shown here is derived from an EMBL/GenBank/DDBJ whole genome shotgun (WGS) entry which is preliminary data.</text>
</comment>
<evidence type="ECO:0000313" key="2">
    <source>
        <dbReference type="EMBL" id="RXN86121.1"/>
    </source>
</evidence>
<feature type="transmembrane region" description="Helical" evidence="1">
    <location>
        <begin position="47"/>
        <end position="65"/>
    </location>
</feature>
<dbReference type="Proteomes" id="UP000290849">
    <property type="component" value="Unassembled WGS sequence"/>
</dbReference>
<keyword evidence="3" id="KW-1185">Reference proteome</keyword>
<accession>A0A4V1MRT0</accession>
<reference evidence="2 3" key="1">
    <citation type="journal article" date="2017" name="Int. J. Syst. Evol. Microbiol.">
        <title>Achromobacter aloeverae sp. nov., isolated from the root of Aloe vera (L.) Burm.f.</title>
        <authorList>
            <person name="Kuncharoen N."/>
            <person name="Muramatsu Y."/>
            <person name="Shibata C."/>
            <person name="Kamakura Y."/>
            <person name="Nakagawa Y."/>
            <person name="Tanasupawat S."/>
        </authorList>
    </citation>
    <scope>NUCLEOTIDE SEQUENCE [LARGE SCALE GENOMIC DNA]</scope>
    <source>
        <strain evidence="2 3">AVA-1</strain>
    </source>
</reference>
<dbReference type="AlphaFoldDB" id="A0A4V1MRT0"/>
<organism evidence="2 3">
    <name type="scientific">Achromobacter aloeverae</name>
    <dbReference type="NCBI Taxonomy" id="1750518"/>
    <lineage>
        <taxon>Bacteria</taxon>
        <taxon>Pseudomonadati</taxon>
        <taxon>Pseudomonadota</taxon>
        <taxon>Betaproteobacteria</taxon>
        <taxon>Burkholderiales</taxon>
        <taxon>Alcaligenaceae</taxon>
        <taxon>Achromobacter</taxon>
    </lineage>
</organism>
<name>A0A4V1MRT0_9BURK</name>